<feature type="domain" description="EGF-like" evidence="4">
    <location>
        <begin position="698"/>
        <end position="731"/>
    </location>
</feature>
<dbReference type="InterPro" id="IPR000742">
    <property type="entry name" value="EGF"/>
</dbReference>
<dbReference type="PANTHER" id="PTHR24043">
    <property type="entry name" value="SCAVENGER RECEPTOR CLASS F"/>
    <property type="match status" value="1"/>
</dbReference>
<evidence type="ECO:0000256" key="2">
    <source>
        <dbReference type="SAM" id="MobiDB-lite"/>
    </source>
</evidence>
<keyword evidence="5" id="KW-1185">Reference proteome</keyword>
<proteinExistence type="predicted"/>
<feature type="domain" description="EGF-like" evidence="4">
    <location>
        <begin position="778"/>
        <end position="811"/>
    </location>
</feature>
<feature type="domain" description="EGF-like" evidence="4">
    <location>
        <begin position="649"/>
        <end position="683"/>
    </location>
</feature>
<name>A0A9W2ZEX8_BIOGL</name>
<dbReference type="SUPFAM" id="SSF57184">
    <property type="entry name" value="Growth factor receptor domain"/>
    <property type="match status" value="1"/>
</dbReference>
<feature type="transmembrane region" description="Helical" evidence="3">
    <location>
        <begin position="1010"/>
        <end position="1031"/>
    </location>
</feature>
<sequence>METHDLLPMFLVSLSVQVVSVYGEYVYILSSVSRSRSRDEMCICYLSSLSHGLTKVDMYGKALNSTMRYSLVQYDVLTVELNLTRAERETKMHHAVVVNSSGQLTVSVVMESKSILTSYTVLPVHIWGKVYALSGAQVYSSTVQILTAEEWVNVTLTKYSAPPAILQRLDLYTNTRRAQQVIRNFSITPVQVLVIPFCNLNGKQFENETLQFEGTSRFGVILSKCNREGNHCPDAINTDVSGDRESLNHNRHYANMPLSVELLGNEFVLLGSEWTVSSRILLVTTVPRTYVMLLMGSGQKYKQIHLSDKYMSYTMKNGQGIVVIKSTEPLYVYSVHQSCFPSMPNTVQPDLDVWRIYTVVPVSLYYHIYMWRTPALQYHSVSYQVILIMNHSNQDELILDTHNLTVTNWTKPGTNVSWILGSFLLDTPGSHVLQSLHSIHSFGCYLKLTTNKHTLEDEIRFAGLDIFDLKYGHDELRASRVRRYKTTKRTILYRRDVEVITSCSALCKTNSYAITQMVCSAVNTSMGYPCSAVGARGEPQTSRHIRCPWKTICPEDCPDGKWGYNCTETCLQCEVVCDKFNGECDECSLGYMYSDSTKRICDKNCPEFTYGKMCKFKCKEKCGGDCAERLHGTCPACKSRKWGKGCTEDCPPFCDGECSSDKGHCSSCMPGYQNEQGEAPRCQMECPDGSYGPNCKQMCPPNCAEICDKKTGACSKCKKGYFHSQGAEDCKNSCPPMFYGDGCKGSCQTKCGMECLDKGEGTCPDCPEGMWGLGCSSNCGENCIGPCSRSTGECDACSRGFTKDSRHLACDKECDDMHYGMNCESSCEEKCGRECAEKVEGTCKPCETGTWGFGCKNLCSKNCFEDCNNKTGECMSCKPGFRNAPNDKTCMADCPPMTYGRECKGSCSVKCNGQDCVEKVLGLCINCPKFRWGQDCSNECSPNCDDICDQATGECKVCKKGFTSISRKEPFCQLECPPMTFGLNCEGLCMDKCGAECLEKVEGTCRGSKVVLKMLGGVVIVLICLALLYYFSRRGTEKNHAARSVSASTSYDYQRSSNSAEPANDPGGADSYGSDIDEAPSRHSQSSSSN</sequence>
<dbReference type="SMART" id="SM00181">
    <property type="entry name" value="EGF"/>
    <property type="match status" value="7"/>
</dbReference>
<dbReference type="InterPro" id="IPR042635">
    <property type="entry name" value="MEGF10/SREC1/2-like"/>
</dbReference>
<dbReference type="InterPro" id="IPR009030">
    <property type="entry name" value="Growth_fac_rcpt_cys_sf"/>
</dbReference>
<feature type="domain" description="EGF-like" evidence="4">
    <location>
        <begin position="746"/>
        <end position="776"/>
    </location>
</feature>
<evidence type="ECO:0000313" key="5">
    <source>
        <dbReference type="Proteomes" id="UP001165740"/>
    </source>
</evidence>
<feature type="compositionally biased region" description="Polar residues" evidence="2">
    <location>
        <begin position="1045"/>
        <end position="1061"/>
    </location>
</feature>
<dbReference type="InterPro" id="IPR006212">
    <property type="entry name" value="Furin_repeat"/>
</dbReference>
<feature type="domain" description="EGF-like" evidence="4">
    <location>
        <begin position="858"/>
        <end position="891"/>
    </location>
</feature>
<evidence type="ECO:0000313" key="6">
    <source>
        <dbReference type="RefSeq" id="XP_055873649.1"/>
    </source>
</evidence>
<dbReference type="OrthoDB" id="19138at2759"/>
<evidence type="ECO:0000256" key="1">
    <source>
        <dbReference type="ARBA" id="ARBA00022536"/>
    </source>
</evidence>
<organism evidence="5 6">
    <name type="scientific">Biomphalaria glabrata</name>
    <name type="common">Bloodfluke planorb</name>
    <name type="synonym">Freshwater snail</name>
    <dbReference type="NCBI Taxonomy" id="6526"/>
    <lineage>
        <taxon>Eukaryota</taxon>
        <taxon>Metazoa</taxon>
        <taxon>Spiralia</taxon>
        <taxon>Lophotrochozoa</taxon>
        <taxon>Mollusca</taxon>
        <taxon>Gastropoda</taxon>
        <taxon>Heterobranchia</taxon>
        <taxon>Euthyneura</taxon>
        <taxon>Panpulmonata</taxon>
        <taxon>Hygrophila</taxon>
        <taxon>Lymnaeoidea</taxon>
        <taxon>Planorbidae</taxon>
        <taxon>Biomphalaria</taxon>
    </lineage>
</organism>
<dbReference type="RefSeq" id="XP_055873649.1">
    <property type="nucleotide sequence ID" value="XM_056017674.1"/>
</dbReference>
<dbReference type="PANTHER" id="PTHR24043:SF8">
    <property type="entry name" value="EGF-LIKE DOMAIN-CONTAINING PROTEIN"/>
    <property type="match status" value="1"/>
</dbReference>
<feature type="domain" description="EGF-like" evidence="4">
    <location>
        <begin position="939"/>
        <end position="973"/>
    </location>
</feature>
<dbReference type="SMART" id="SM00261">
    <property type="entry name" value="FU"/>
    <property type="match status" value="4"/>
</dbReference>
<evidence type="ECO:0000259" key="4">
    <source>
        <dbReference type="SMART" id="SM00181"/>
    </source>
</evidence>
<dbReference type="OMA" id="HCEISAC"/>
<keyword evidence="1" id="KW-0245">EGF-like domain</keyword>
<accession>A0A9W2ZEX8</accession>
<dbReference type="GO" id="GO:0005044">
    <property type="term" value="F:scavenger receptor activity"/>
    <property type="evidence" value="ECO:0007669"/>
    <property type="project" value="InterPro"/>
</dbReference>
<evidence type="ECO:0000256" key="3">
    <source>
        <dbReference type="SAM" id="Phobius"/>
    </source>
</evidence>
<feature type="domain" description="EGF-like" evidence="4">
    <location>
        <begin position="565"/>
        <end position="602"/>
    </location>
</feature>
<gene>
    <name evidence="6" type="primary">LOC106059471</name>
</gene>
<dbReference type="Proteomes" id="UP001165740">
    <property type="component" value="Chromosome 18"/>
</dbReference>
<protein>
    <submittedName>
        <fullName evidence="6">Uncharacterized protein LOC106059471</fullName>
    </submittedName>
</protein>
<keyword evidence="3" id="KW-0812">Transmembrane</keyword>
<keyword evidence="3" id="KW-1133">Transmembrane helix</keyword>
<dbReference type="GeneID" id="106059471"/>
<dbReference type="Gene3D" id="2.170.300.10">
    <property type="entry name" value="Tie2 ligand-binding domain superfamily"/>
    <property type="match status" value="1"/>
</dbReference>
<reference evidence="6" key="1">
    <citation type="submission" date="2025-08" db="UniProtKB">
        <authorList>
            <consortium name="RefSeq"/>
        </authorList>
    </citation>
    <scope>IDENTIFICATION</scope>
</reference>
<feature type="region of interest" description="Disordered" evidence="2">
    <location>
        <begin position="1045"/>
        <end position="1090"/>
    </location>
</feature>
<keyword evidence="3" id="KW-0472">Membrane</keyword>
<dbReference type="AlphaFoldDB" id="A0A9W2ZEX8"/>